<reference evidence="1 2" key="1">
    <citation type="journal article" date="2021" name="Microbiol. Spectr.">
        <title>A Single Bacterium Capable of Oxidation and Reduction of Iron at Circumneutral pH.</title>
        <authorList>
            <person name="Kato S."/>
            <person name="Ohkuma M."/>
        </authorList>
    </citation>
    <scope>NUCLEOTIDE SEQUENCE [LARGE SCALE GENOMIC DNA]</scope>
    <source>
        <strain evidence="1 2">MIZ03</strain>
    </source>
</reference>
<evidence type="ECO:0000313" key="1">
    <source>
        <dbReference type="EMBL" id="BCO28943.1"/>
    </source>
</evidence>
<name>A0ABM7MRH2_9BURK</name>
<dbReference type="EMBL" id="AP024238">
    <property type="protein sequence ID" value="BCO28943.1"/>
    <property type="molecule type" value="Genomic_DNA"/>
</dbReference>
<organism evidence="1 2">
    <name type="scientific">Rhodoferax lithotrophicus</name>
    <dbReference type="NCBI Taxonomy" id="2798804"/>
    <lineage>
        <taxon>Bacteria</taxon>
        <taxon>Pseudomonadati</taxon>
        <taxon>Pseudomonadota</taxon>
        <taxon>Betaproteobacteria</taxon>
        <taxon>Burkholderiales</taxon>
        <taxon>Comamonadaceae</taxon>
        <taxon>Rhodoferax</taxon>
    </lineage>
</organism>
<accession>A0ABM7MRH2</accession>
<proteinExistence type="predicted"/>
<evidence type="ECO:0000313" key="2">
    <source>
        <dbReference type="Proteomes" id="UP000824366"/>
    </source>
</evidence>
<protein>
    <submittedName>
        <fullName evidence="1">Uncharacterized protein</fullName>
    </submittedName>
</protein>
<sequence>MVNDVDADIAVWAKGQLSQMNERINQERWSEQRTDERFE</sequence>
<dbReference type="Proteomes" id="UP000824366">
    <property type="component" value="Chromosome"/>
</dbReference>
<keyword evidence="2" id="KW-1185">Reference proteome</keyword>
<gene>
    <name evidence="1" type="ORF">MIZ03_3853</name>
</gene>